<organism evidence="1 2">
    <name type="scientific">Candidatus Magnetobacterium bavaricum</name>
    <dbReference type="NCBI Taxonomy" id="29290"/>
    <lineage>
        <taxon>Bacteria</taxon>
        <taxon>Pseudomonadati</taxon>
        <taxon>Nitrospirota</taxon>
        <taxon>Thermodesulfovibrionia</taxon>
        <taxon>Thermodesulfovibrionales</taxon>
        <taxon>Candidatus Magnetobacteriaceae</taxon>
        <taxon>Candidatus Magnetobacterium</taxon>
    </lineage>
</organism>
<protein>
    <submittedName>
        <fullName evidence="1">Uncharacterized protein</fullName>
    </submittedName>
</protein>
<reference evidence="1 2" key="1">
    <citation type="submission" date="2015-02" db="EMBL/GenBank/DDBJ databases">
        <title>Single-cell genomics of uncultivated deep-branching MTB reveals a conserved set of magnetosome genes.</title>
        <authorList>
            <person name="Kolinko S."/>
            <person name="Richter M."/>
            <person name="Glockner F.O."/>
            <person name="Brachmann A."/>
            <person name="Schuler D."/>
        </authorList>
    </citation>
    <scope>NUCLEOTIDE SEQUENCE [LARGE SCALE GENOMIC DNA]</scope>
    <source>
        <strain evidence="1">TM-1</strain>
    </source>
</reference>
<dbReference type="EMBL" id="LACI01002724">
    <property type="protein sequence ID" value="KJU81382.1"/>
    <property type="molecule type" value="Genomic_DNA"/>
</dbReference>
<gene>
    <name evidence="1" type="ORF">MBAV_006426</name>
</gene>
<dbReference type="Proteomes" id="UP000033423">
    <property type="component" value="Unassembled WGS sequence"/>
</dbReference>
<name>A0A0F3GHT4_9BACT</name>
<comment type="caution">
    <text evidence="1">The sequence shown here is derived from an EMBL/GenBank/DDBJ whole genome shotgun (WGS) entry which is preliminary data.</text>
</comment>
<proteinExistence type="predicted"/>
<evidence type="ECO:0000313" key="1">
    <source>
        <dbReference type="EMBL" id="KJU81382.1"/>
    </source>
</evidence>
<keyword evidence="2" id="KW-1185">Reference proteome</keyword>
<dbReference type="AlphaFoldDB" id="A0A0F3GHT4"/>
<sequence>MPSLSLPVISFSFMVISTTLPSSMLPMKSENISSSCIGFCILNRLNSTIISPPIKSHMNMFL</sequence>
<evidence type="ECO:0000313" key="2">
    <source>
        <dbReference type="Proteomes" id="UP000033423"/>
    </source>
</evidence>
<accession>A0A0F3GHT4</accession>